<dbReference type="EMBL" id="KN833819">
    <property type="protein sequence ID" value="KIK17806.1"/>
    <property type="molecule type" value="Genomic_DNA"/>
</dbReference>
<evidence type="ECO:0000256" key="1">
    <source>
        <dbReference type="SAM" id="MobiDB-lite"/>
    </source>
</evidence>
<reference evidence="2 3" key="1">
    <citation type="submission" date="2014-04" db="EMBL/GenBank/DDBJ databases">
        <authorList>
            <consortium name="DOE Joint Genome Institute"/>
            <person name="Kuo A."/>
            <person name="Kohler A."/>
            <person name="Costa M.D."/>
            <person name="Nagy L.G."/>
            <person name="Floudas D."/>
            <person name="Copeland A."/>
            <person name="Barry K.W."/>
            <person name="Cichocki N."/>
            <person name="Veneault-Fourrey C."/>
            <person name="LaButti K."/>
            <person name="Lindquist E.A."/>
            <person name="Lipzen A."/>
            <person name="Lundell T."/>
            <person name="Morin E."/>
            <person name="Murat C."/>
            <person name="Sun H."/>
            <person name="Tunlid A."/>
            <person name="Henrissat B."/>
            <person name="Grigoriev I.V."/>
            <person name="Hibbett D.S."/>
            <person name="Martin F."/>
            <person name="Nordberg H.P."/>
            <person name="Cantor M.N."/>
            <person name="Hua S.X."/>
        </authorList>
    </citation>
    <scope>NUCLEOTIDE SEQUENCE [LARGE SCALE GENOMIC DNA]</scope>
    <source>
        <strain evidence="2 3">441</strain>
    </source>
</reference>
<evidence type="ECO:0000313" key="3">
    <source>
        <dbReference type="Proteomes" id="UP000054018"/>
    </source>
</evidence>
<sequence length="173" mass="19555">MSSSITHPQMIVPWEMTLLEELEDKPGDSVAIKMAKFDEREQEAKAKRIRQLEAEHKWLKEEMRRAQQAGGSLSQQVPASTGKAVERPNGCNMDDGDDEAMEDTPDVKMKDSMAEVLNRRLGEVMKLLQKNNTAIETLAKDIWDLSRVLEESFEALKAVMMTLVNHAQNEEGV</sequence>
<evidence type="ECO:0000313" key="2">
    <source>
        <dbReference type="EMBL" id="KIK17806.1"/>
    </source>
</evidence>
<gene>
    <name evidence="2" type="ORF">PISMIDRAFT_14837</name>
</gene>
<reference evidence="3" key="2">
    <citation type="submission" date="2015-01" db="EMBL/GenBank/DDBJ databases">
        <title>Evolutionary Origins and Diversification of the Mycorrhizal Mutualists.</title>
        <authorList>
            <consortium name="DOE Joint Genome Institute"/>
            <consortium name="Mycorrhizal Genomics Consortium"/>
            <person name="Kohler A."/>
            <person name="Kuo A."/>
            <person name="Nagy L.G."/>
            <person name="Floudas D."/>
            <person name="Copeland A."/>
            <person name="Barry K.W."/>
            <person name="Cichocki N."/>
            <person name="Veneault-Fourrey C."/>
            <person name="LaButti K."/>
            <person name="Lindquist E.A."/>
            <person name="Lipzen A."/>
            <person name="Lundell T."/>
            <person name="Morin E."/>
            <person name="Murat C."/>
            <person name="Riley R."/>
            <person name="Ohm R."/>
            <person name="Sun H."/>
            <person name="Tunlid A."/>
            <person name="Henrissat B."/>
            <person name="Grigoriev I.V."/>
            <person name="Hibbett D.S."/>
            <person name="Martin F."/>
        </authorList>
    </citation>
    <scope>NUCLEOTIDE SEQUENCE [LARGE SCALE GENOMIC DNA]</scope>
    <source>
        <strain evidence="3">441</strain>
    </source>
</reference>
<dbReference type="Proteomes" id="UP000054018">
    <property type="component" value="Unassembled WGS sequence"/>
</dbReference>
<feature type="compositionally biased region" description="Polar residues" evidence="1">
    <location>
        <begin position="69"/>
        <end position="79"/>
    </location>
</feature>
<accession>A0A0C9YM20</accession>
<protein>
    <submittedName>
        <fullName evidence="2">Uncharacterized protein</fullName>
    </submittedName>
</protein>
<feature type="region of interest" description="Disordered" evidence="1">
    <location>
        <begin position="64"/>
        <end position="104"/>
    </location>
</feature>
<feature type="compositionally biased region" description="Acidic residues" evidence="1">
    <location>
        <begin position="94"/>
        <end position="104"/>
    </location>
</feature>
<keyword evidence="3" id="KW-1185">Reference proteome</keyword>
<dbReference type="AlphaFoldDB" id="A0A0C9YM20"/>
<proteinExistence type="predicted"/>
<organism evidence="2 3">
    <name type="scientific">Pisolithus microcarpus 441</name>
    <dbReference type="NCBI Taxonomy" id="765257"/>
    <lineage>
        <taxon>Eukaryota</taxon>
        <taxon>Fungi</taxon>
        <taxon>Dikarya</taxon>
        <taxon>Basidiomycota</taxon>
        <taxon>Agaricomycotina</taxon>
        <taxon>Agaricomycetes</taxon>
        <taxon>Agaricomycetidae</taxon>
        <taxon>Boletales</taxon>
        <taxon>Sclerodermatineae</taxon>
        <taxon>Pisolithaceae</taxon>
        <taxon>Pisolithus</taxon>
    </lineage>
</organism>
<name>A0A0C9YM20_9AGAM</name>
<dbReference type="HOGENOM" id="CLU_095041_0_0_1"/>